<dbReference type="Proteomes" id="UP000693970">
    <property type="component" value="Unassembled WGS sequence"/>
</dbReference>
<sequence length="120" mass="13087">MRRIARILWRMGVGLLELLTKLTTLADSSPVCMSTLTTSSYSYRTGNSSYSSYMPDRLAFMNSSQPPNQHIKDGQMPVPPGGQEEFGSGQHNPSSQMSGPSNGHPTSSKPYNSHTSPLTH</sequence>
<comment type="caution">
    <text evidence="3">The sequence shown here is derived from an EMBL/GenBank/DDBJ whole genome shotgun (WGS) entry which is preliminary data.</text>
</comment>
<reference evidence="3" key="1">
    <citation type="journal article" date="2021" name="Sci. Rep.">
        <title>Diploid genomic architecture of Nitzschia inconspicua, an elite biomass production diatom.</title>
        <authorList>
            <person name="Oliver A."/>
            <person name="Podell S."/>
            <person name="Pinowska A."/>
            <person name="Traller J.C."/>
            <person name="Smith S.R."/>
            <person name="McClure R."/>
            <person name="Beliaev A."/>
            <person name="Bohutskyi P."/>
            <person name="Hill E.A."/>
            <person name="Rabines A."/>
            <person name="Zheng H."/>
            <person name="Allen L.Z."/>
            <person name="Kuo A."/>
            <person name="Grigoriev I.V."/>
            <person name="Allen A.E."/>
            <person name="Hazlebeck D."/>
            <person name="Allen E.E."/>
        </authorList>
    </citation>
    <scope>NUCLEOTIDE SEQUENCE</scope>
    <source>
        <strain evidence="3">Hildebrandi</strain>
    </source>
</reference>
<evidence type="ECO:0000256" key="1">
    <source>
        <dbReference type="SAM" id="MobiDB-lite"/>
    </source>
</evidence>
<feature type="chain" id="PRO_5039886042" evidence="2">
    <location>
        <begin position="27"/>
        <end position="120"/>
    </location>
</feature>
<evidence type="ECO:0000313" key="4">
    <source>
        <dbReference type="Proteomes" id="UP000693970"/>
    </source>
</evidence>
<gene>
    <name evidence="3" type="ORF">IV203_036618</name>
</gene>
<proteinExistence type="predicted"/>
<organism evidence="3 4">
    <name type="scientific">Nitzschia inconspicua</name>
    <dbReference type="NCBI Taxonomy" id="303405"/>
    <lineage>
        <taxon>Eukaryota</taxon>
        <taxon>Sar</taxon>
        <taxon>Stramenopiles</taxon>
        <taxon>Ochrophyta</taxon>
        <taxon>Bacillariophyta</taxon>
        <taxon>Bacillariophyceae</taxon>
        <taxon>Bacillariophycidae</taxon>
        <taxon>Bacillariales</taxon>
        <taxon>Bacillariaceae</taxon>
        <taxon>Nitzschia</taxon>
    </lineage>
</organism>
<dbReference type="EMBL" id="JAGRRH010000013">
    <property type="protein sequence ID" value="KAG7361517.1"/>
    <property type="molecule type" value="Genomic_DNA"/>
</dbReference>
<feature type="region of interest" description="Disordered" evidence="1">
    <location>
        <begin position="58"/>
        <end position="120"/>
    </location>
</feature>
<feature type="compositionally biased region" description="Polar residues" evidence="1">
    <location>
        <begin position="89"/>
        <end position="120"/>
    </location>
</feature>
<protein>
    <submittedName>
        <fullName evidence="3">Uncharacterized protein</fullName>
    </submittedName>
</protein>
<name>A0A9K3LG91_9STRA</name>
<reference evidence="3" key="2">
    <citation type="submission" date="2021-04" db="EMBL/GenBank/DDBJ databases">
        <authorList>
            <person name="Podell S."/>
        </authorList>
    </citation>
    <scope>NUCLEOTIDE SEQUENCE</scope>
    <source>
        <strain evidence="3">Hildebrandi</strain>
    </source>
</reference>
<keyword evidence="4" id="KW-1185">Reference proteome</keyword>
<accession>A0A9K3LG91</accession>
<evidence type="ECO:0000256" key="2">
    <source>
        <dbReference type="SAM" id="SignalP"/>
    </source>
</evidence>
<evidence type="ECO:0000313" key="3">
    <source>
        <dbReference type="EMBL" id="KAG7361517.1"/>
    </source>
</evidence>
<keyword evidence="2" id="KW-0732">Signal</keyword>
<feature type="signal peptide" evidence="2">
    <location>
        <begin position="1"/>
        <end position="26"/>
    </location>
</feature>
<dbReference type="AlphaFoldDB" id="A0A9K3LG91"/>